<evidence type="ECO:0000256" key="9">
    <source>
        <dbReference type="ARBA" id="ARBA00022840"/>
    </source>
</evidence>
<protein>
    <recommendedName>
        <fullName evidence="11">EH domain-containing protein</fullName>
    </recommendedName>
</protein>
<evidence type="ECO:0000256" key="7">
    <source>
        <dbReference type="ARBA" id="ARBA00022753"/>
    </source>
</evidence>
<evidence type="ECO:0000256" key="5">
    <source>
        <dbReference type="ARBA" id="ARBA00022723"/>
    </source>
</evidence>
<keyword evidence="9" id="KW-0067">ATP-binding</keyword>
<evidence type="ECO:0000256" key="4">
    <source>
        <dbReference type="ARBA" id="ARBA00022553"/>
    </source>
</evidence>
<dbReference type="CDD" id="cd00052">
    <property type="entry name" value="EH"/>
    <property type="match status" value="1"/>
</dbReference>
<evidence type="ECO:0000256" key="10">
    <source>
        <dbReference type="ARBA" id="ARBA00023136"/>
    </source>
</evidence>
<dbReference type="InterPro" id="IPR045063">
    <property type="entry name" value="Dynamin_N"/>
</dbReference>
<dbReference type="PRINTS" id="PR00195">
    <property type="entry name" value="DYNAMIN"/>
</dbReference>
<keyword evidence="7" id="KW-0967">Endosome</keyword>
<dbReference type="InterPro" id="IPR031692">
    <property type="entry name" value="EHD_N"/>
</dbReference>
<dbReference type="InterPro" id="IPR040990">
    <property type="entry name" value="DUF5600"/>
</dbReference>
<evidence type="ECO:0000259" key="11">
    <source>
        <dbReference type="SMART" id="SM00027"/>
    </source>
</evidence>
<dbReference type="OrthoDB" id="1716625at2759"/>
<dbReference type="GO" id="GO:0010008">
    <property type="term" value="C:endosome membrane"/>
    <property type="evidence" value="ECO:0007669"/>
    <property type="project" value="UniProtKB-SubCell"/>
</dbReference>
<dbReference type="Pfam" id="PF12763">
    <property type="entry name" value="EH"/>
    <property type="match status" value="1"/>
</dbReference>
<dbReference type="FunFam" id="3.40.50.300:FF:000147">
    <property type="entry name" value="EH domain-containing protein 1"/>
    <property type="match status" value="1"/>
</dbReference>
<name>A0A9P0AW91_BRAAE</name>
<keyword evidence="13" id="KW-1185">Reference proteome</keyword>
<evidence type="ECO:0000313" key="12">
    <source>
        <dbReference type="EMBL" id="CAH0550295.1"/>
    </source>
</evidence>
<reference evidence="12" key="1">
    <citation type="submission" date="2021-12" db="EMBL/GenBank/DDBJ databases">
        <authorList>
            <person name="King R."/>
        </authorList>
    </citation>
    <scope>NUCLEOTIDE SEQUENCE</scope>
</reference>
<dbReference type="CDD" id="cd09913">
    <property type="entry name" value="EHD"/>
    <property type="match status" value="1"/>
</dbReference>
<dbReference type="GO" id="GO:0005524">
    <property type="term" value="F:ATP binding"/>
    <property type="evidence" value="ECO:0007669"/>
    <property type="project" value="UniProtKB-KW"/>
</dbReference>
<feature type="domain" description="EH" evidence="11">
    <location>
        <begin position="435"/>
        <end position="528"/>
    </location>
</feature>
<keyword evidence="8" id="KW-0106">Calcium</keyword>
<dbReference type="Gene3D" id="1.10.238.10">
    <property type="entry name" value="EF-hand"/>
    <property type="match status" value="1"/>
</dbReference>
<evidence type="ECO:0000256" key="6">
    <source>
        <dbReference type="ARBA" id="ARBA00022741"/>
    </source>
</evidence>
<dbReference type="SMART" id="SM00027">
    <property type="entry name" value="EH"/>
    <property type="match status" value="1"/>
</dbReference>
<dbReference type="Pfam" id="PF16880">
    <property type="entry name" value="EHD_N"/>
    <property type="match status" value="1"/>
</dbReference>
<keyword evidence="10" id="KW-0472">Membrane</keyword>
<dbReference type="SUPFAM" id="SSF47473">
    <property type="entry name" value="EF-hand"/>
    <property type="match status" value="1"/>
</dbReference>
<evidence type="ECO:0000313" key="13">
    <source>
        <dbReference type="Proteomes" id="UP001154078"/>
    </source>
</evidence>
<dbReference type="Pfam" id="PF18150">
    <property type="entry name" value="DUF5600"/>
    <property type="match status" value="1"/>
</dbReference>
<dbReference type="SUPFAM" id="SSF52540">
    <property type="entry name" value="P-loop containing nucleoside triphosphate hydrolases"/>
    <property type="match status" value="1"/>
</dbReference>
<proteinExistence type="predicted"/>
<dbReference type="InterPro" id="IPR027417">
    <property type="entry name" value="P-loop_NTPase"/>
</dbReference>
<dbReference type="Proteomes" id="UP001154078">
    <property type="component" value="Chromosome 2"/>
</dbReference>
<gene>
    <name evidence="12" type="ORF">MELIAE_LOCUS3150</name>
</gene>
<dbReference type="AlphaFoldDB" id="A0A9P0AW91"/>
<dbReference type="PANTHER" id="PTHR11216">
    <property type="entry name" value="EH DOMAIN"/>
    <property type="match status" value="1"/>
</dbReference>
<comment type="subcellular location">
    <subcellularLocation>
        <location evidence="2">Cell membrane</location>
        <topology evidence="2">Peripheral membrane protein</topology>
        <orientation evidence="2">Cytoplasmic side</orientation>
    </subcellularLocation>
    <subcellularLocation>
        <location evidence="1">Endosome membrane</location>
        <topology evidence="1">Peripheral membrane protein</topology>
        <orientation evidence="1">Cytoplasmic side</orientation>
    </subcellularLocation>
</comment>
<dbReference type="GO" id="GO:0046872">
    <property type="term" value="F:metal ion binding"/>
    <property type="evidence" value="ECO:0007669"/>
    <property type="project" value="UniProtKB-KW"/>
</dbReference>
<organism evidence="12 13">
    <name type="scientific">Brassicogethes aeneus</name>
    <name type="common">Rape pollen beetle</name>
    <name type="synonym">Meligethes aeneus</name>
    <dbReference type="NCBI Taxonomy" id="1431903"/>
    <lineage>
        <taxon>Eukaryota</taxon>
        <taxon>Metazoa</taxon>
        <taxon>Ecdysozoa</taxon>
        <taxon>Arthropoda</taxon>
        <taxon>Hexapoda</taxon>
        <taxon>Insecta</taxon>
        <taxon>Pterygota</taxon>
        <taxon>Neoptera</taxon>
        <taxon>Endopterygota</taxon>
        <taxon>Coleoptera</taxon>
        <taxon>Polyphaga</taxon>
        <taxon>Cucujiformia</taxon>
        <taxon>Nitidulidae</taxon>
        <taxon>Meligethinae</taxon>
        <taxon>Brassicogethes</taxon>
    </lineage>
</organism>
<evidence type="ECO:0000256" key="1">
    <source>
        <dbReference type="ARBA" id="ARBA00004125"/>
    </source>
</evidence>
<dbReference type="GO" id="GO:0006897">
    <property type="term" value="P:endocytosis"/>
    <property type="evidence" value="ECO:0007669"/>
    <property type="project" value="TreeGrafter"/>
</dbReference>
<sequence length="531" mass="61304">MTTTKKKQDVKQPDLYTSVLEGLKNIYKEKLLPLEEAYNFHDFHSPKLEDNDFDATPMILLVGQYSTGKTTLIRFLLEREFPGMRVGPEPTTDRFVAVMYDKSEGMIPGNALVVDPKRQFKPLAKFGNAFLNRFQCSLVNSPVLKNMTIIDTPGILSGEKQRIDRGYDFIGVLEWFAERVDRIILLFDAHKLDISDEFRRTIEALRGHDDKIRIVLNKADGIDSNQLLRVYGALMWSLGKVLRYPEVSRVYIGSFWDQPLQFDVNRKMFEEEEQSLFKDLQSLPRNTVMRKLNDLIKRARMARVHAYLISELKKEMPMIFLKENKKNYLIKNLGQIYVKIQRQYLFPVGDFPDVKKMQEVLSKHDFRKFSHLKQTLIDEVDQMLNYEISALITQIPIEESPDNVKGGAFTRVTSIESPFSYMRGIGVDAGSGEVEWVVNKDKSKYDNIFDELSPIEGKVTASAAKIEMIKSKLPNSVLSRIWKLSDLDKDEMLDSEEFALAMHLIKVKIEGNPLPEELPPHLIPPSKRKMR</sequence>
<dbReference type="GO" id="GO:0005886">
    <property type="term" value="C:plasma membrane"/>
    <property type="evidence" value="ECO:0007669"/>
    <property type="project" value="UniProtKB-SubCell"/>
</dbReference>
<dbReference type="FunFam" id="1.10.238.10:FF:000038">
    <property type="entry name" value="EH domain-containing protein 3"/>
    <property type="match status" value="1"/>
</dbReference>
<dbReference type="GO" id="GO:0016197">
    <property type="term" value="P:endosomal transport"/>
    <property type="evidence" value="ECO:0007669"/>
    <property type="project" value="TreeGrafter"/>
</dbReference>
<keyword evidence="4" id="KW-0597">Phosphoprotein</keyword>
<dbReference type="Pfam" id="PF00350">
    <property type="entry name" value="Dynamin_N"/>
    <property type="match status" value="1"/>
</dbReference>
<dbReference type="EMBL" id="OV121133">
    <property type="protein sequence ID" value="CAH0550295.1"/>
    <property type="molecule type" value="Genomic_DNA"/>
</dbReference>
<keyword evidence="5" id="KW-0479">Metal-binding</keyword>
<keyword evidence="6" id="KW-0547">Nucleotide-binding</keyword>
<accession>A0A9P0AW91</accession>
<dbReference type="Gene3D" id="1.10.268.20">
    <property type="match status" value="1"/>
</dbReference>
<dbReference type="InterPro" id="IPR022812">
    <property type="entry name" value="Dynamin"/>
</dbReference>
<dbReference type="InterPro" id="IPR000261">
    <property type="entry name" value="EH_dom"/>
</dbReference>
<dbReference type="PANTHER" id="PTHR11216:SF31">
    <property type="entry name" value="AT21416P"/>
    <property type="match status" value="1"/>
</dbReference>
<dbReference type="InterPro" id="IPR011992">
    <property type="entry name" value="EF-hand-dom_pair"/>
</dbReference>
<dbReference type="Gene3D" id="3.40.50.300">
    <property type="entry name" value="P-loop containing nucleotide triphosphate hydrolases"/>
    <property type="match status" value="1"/>
</dbReference>
<evidence type="ECO:0000256" key="8">
    <source>
        <dbReference type="ARBA" id="ARBA00022837"/>
    </source>
</evidence>
<evidence type="ECO:0000256" key="3">
    <source>
        <dbReference type="ARBA" id="ARBA00022475"/>
    </source>
</evidence>
<keyword evidence="3" id="KW-1003">Cell membrane</keyword>
<evidence type="ECO:0000256" key="2">
    <source>
        <dbReference type="ARBA" id="ARBA00004413"/>
    </source>
</evidence>